<evidence type="ECO:0000313" key="9">
    <source>
        <dbReference type="EMBL" id="MBT1073498.1"/>
    </source>
</evidence>
<dbReference type="CDD" id="cd03424">
    <property type="entry name" value="NUDIX_ADPRase_Nudt5_UGPPase_Nudt14"/>
    <property type="match status" value="1"/>
</dbReference>
<keyword evidence="5 9" id="KW-0378">Hydrolase</keyword>
<dbReference type="InterPro" id="IPR000086">
    <property type="entry name" value="NUDIX_hydrolase_dom"/>
</dbReference>
<proteinExistence type="inferred from homology"/>
<sequence>MIIHSRQRIFKGLFVDMEQMEVEIGGCGSHTYQIVRHPGGAGVLPVHGDGSISLIRQARPAVEAMLLEIPAGRLDIAELPFHCAIRELHEETGMIADEIIPLGSIYSSPGVFDEVIHLFAATGITQGIAQPEADEEIEVVHLPLNEALQMAADGRINDAKTLAALMRWDLLQRGRESHA</sequence>
<reference evidence="9 10" key="1">
    <citation type="submission" date="2021-05" db="EMBL/GenBank/DDBJ databases">
        <title>The draft genome of Geobacter chapellei DSM 13688.</title>
        <authorList>
            <person name="Xu Z."/>
            <person name="Masuda Y."/>
            <person name="Itoh H."/>
            <person name="Senoo K."/>
        </authorList>
    </citation>
    <scope>NUCLEOTIDE SEQUENCE [LARGE SCALE GENOMIC DNA]</scope>
    <source>
        <strain evidence="9 10">DSM 13688</strain>
    </source>
</reference>
<protein>
    <recommendedName>
        <fullName evidence="4">GDP-mannose pyrophosphatase</fullName>
    </recommendedName>
    <alternativeName>
        <fullName evidence="6">GDP-mannose hydrolase</fullName>
    </alternativeName>
    <alternativeName>
        <fullName evidence="7">GDPMK</fullName>
    </alternativeName>
</protein>
<dbReference type="EMBL" id="JAHDYS010000023">
    <property type="protein sequence ID" value="MBT1073498.1"/>
    <property type="molecule type" value="Genomic_DNA"/>
</dbReference>
<evidence type="ECO:0000259" key="8">
    <source>
        <dbReference type="PROSITE" id="PS51462"/>
    </source>
</evidence>
<dbReference type="PANTHER" id="PTHR11839">
    <property type="entry name" value="UDP/ADP-SUGAR PYROPHOSPHATASE"/>
    <property type="match status" value="1"/>
</dbReference>
<dbReference type="InterPro" id="IPR015797">
    <property type="entry name" value="NUDIX_hydrolase-like_dom_sf"/>
</dbReference>
<dbReference type="Pfam" id="PF00293">
    <property type="entry name" value="NUDIX"/>
    <property type="match status" value="1"/>
</dbReference>
<evidence type="ECO:0000256" key="4">
    <source>
        <dbReference type="ARBA" id="ARBA00016377"/>
    </source>
</evidence>
<dbReference type="PANTHER" id="PTHR11839:SF18">
    <property type="entry name" value="NUDIX HYDROLASE DOMAIN-CONTAINING PROTEIN"/>
    <property type="match status" value="1"/>
</dbReference>
<dbReference type="GO" id="GO:0016787">
    <property type="term" value="F:hydrolase activity"/>
    <property type="evidence" value="ECO:0007669"/>
    <property type="project" value="UniProtKB-KW"/>
</dbReference>
<evidence type="ECO:0000313" key="10">
    <source>
        <dbReference type="Proteomes" id="UP000784128"/>
    </source>
</evidence>
<keyword evidence="10" id="KW-1185">Reference proteome</keyword>
<evidence type="ECO:0000256" key="7">
    <source>
        <dbReference type="ARBA" id="ARBA00032272"/>
    </source>
</evidence>
<comment type="catalytic activity">
    <reaction evidence="1">
        <text>GDP-alpha-D-mannose + H2O = alpha-D-mannose 1-phosphate + GMP + 2 H(+)</text>
        <dbReference type="Rhea" id="RHEA:27978"/>
        <dbReference type="ChEBI" id="CHEBI:15377"/>
        <dbReference type="ChEBI" id="CHEBI:15378"/>
        <dbReference type="ChEBI" id="CHEBI:57527"/>
        <dbReference type="ChEBI" id="CHEBI:58115"/>
        <dbReference type="ChEBI" id="CHEBI:58409"/>
    </reaction>
</comment>
<dbReference type="Gene3D" id="3.90.79.10">
    <property type="entry name" value="Nucleoside Triphosphate Pyrophosphohydrolase"/>
    <property type="match status" value="1"/>
</dbReference>
<dbReference type="SUPFAM" id="SSF55811">
    <property type="entry name" value="Nudix"/>
    <property type="match status" value="1"/>
</dbReference>
<dbReference type="PROSITE" id="PS00893">
    <property type="entry name" value="NUDIX_BOX"/>
    <property type="match status" value="1"/>
</dbReference>
<evidence type="ECO:0000256" key="6">
    <source>
        <dbReference type="ARBA" id="ARBA00032162"/>
    </source>
</evidence>
<comment type="caution">
    <text evidence="9">The sequence shown here is derived from an EMBL/GenBank/DDBJ whole genome shotgun (WGS) entry which is preliminary data.</text>
</comment>
<comment type="cofactor">
    <cofactor evidence="2">
        <name>Mg(2+)</name>
        <dbReference type="ChEBI" id="CHEBI:18420"/>
    </cofactor>
</comment>
<dbReference type="RefSeq" id="WP_214301583.1">
    <property type="nucleotide sequence ID" value="NZ_JAHDYS010000023.1"/>
</dbReference>
<name>A0ABS5UCZ7_9BACT</name>
<dbReference type="Proteomes" id="UP000784128">
    <property type="component" value="Unassembled WGS sequence"/>
</dbReference>
<evidence type="ECO:0000256" key="2">
    <source>
        <dbReference type="ARBA" id="ARBA00001946"/>
    </source>
</evidence>
<dbReference type="PROSITE" id="PS51462">
    <property type="entry name" value="NUDIX"/>
    <property type="match status" value="1"/>
</dbReference>
<dbReference type="InterPro" id="IPR020084">
    <property type="entry name" value="NUDIX_hydrolase_CS"/>
</dbReference>
<feature type="domain" description="Nudix hydrolase" evidence="8">
    <location>
        <begin position="35"/>
        <end position="164"/>
    </location>
</feature>
<gene>
    <name evidence="9" type="ORF">KJB30_17070</name>
</gene>
<comment type="similarity">
    <text evidence="3">Belongs to the Nudix hydrolase family. NudK subfamily.</text>
</comment>
<organism evidence="9 10">
    <name type="scientific">Pelotalea chapellei</name>
    <dbReference type="NCBI Taxonomy" id="44671"/>
    <lineage>
        <taxon>Bacteria</taxon>
        <taxon>Pseudomonadati</taxon>
        <taxon>Thermodesulfobacteriota</taxon>
        <taxon>Desulfuromonadia</taxon>
        <taxon>Geobacterales</taxon>
        <taxon>Geobacteraceae</taxon>
        <taxon>Pelotalea</taxon>
    </lineage>
</organism>
<accession>A0ABS5UCZ7</accession>
<evidence type="ECO:0000256" key="1">
    <source>
        <dbReference type="ARBA" id="ARBA00000847"/>
    </source>
</evidence>
<evidence type="ECO:0000256" key="3">
    <source>
        <dbReference type="ARBA" id="ARBA00007275"/>
    </source>
</evidence>
<evidence type="ECO:0000256" key="5">
    <source>
        <dbReference type="ARBA" id="ARBA00022801"/>
    </source>
</evidence>